<dbReference type="GO" id="GO:0003677">
    <property type="term" value="F:DNA binding"/>
    <property type="evidence" value="ECO:0007669"/>
    <property type="project" value="UniProtKB-KW"/>
</dbReference>
<reference evidence="4 5" key="1">
    <citation type="submission" date="2015-03" db="EMBL/GenBank/DDBJ databases">
        <authorList>
            <person name="Murphy D."/>
        </authorList>
    </citation>
    <scope>NUCLEOTIDE SEQUENCE [LARGE SCALE GENOMIC DNA]</scope>
    <source>
        <strain evidence="4 5">PAP088</strain>
    </source>
</reference>
<dbReference type="Gene3D" id="1.10.260.40">
    <property type="entry name" value="lambda repressor-like DNA-binding domains"/>
    <property type="match status" value="1"/>
</dbReference>
<keyword evidence="1" id="KW-0238">DNA-binding</keyword>
<dbReference type="Proteomes" id="UP000045782">
    <property type="component" value="Unassembled WGS sequence"/>
</dbReference>
<organism evidence="4 5">
    <name type="scientific">Mycobacteroides abscessus</name>
    <dbReference type="NCBI Taxonomy" id="36809"/>
    <lineage>
        <taxon>Bacteria</taxon>
        <taxon>Bacillati</taxon>
        <taxon>Actinomycetota</taxon>
        <taxon>Actinomycetes</taxon>
        <taxon>Mycobacteriales</taxon>
        <taxon>Mycobacteriaceae</taxon>
        <taxon>Mycobacteroides</taxon>
    </lineage>
</organism>
<evidence type="ECO:0000313" key="4">
    <source>
        <dbReference type="EMBL" id="CPV66201.1"/>
    </source>
</evidence>
<dbReference type="InterPro" id="IPR001387">
    <property type="entry name" value="Cro/C1-type_HTH"/>
</dbReference>
<evidence type="ECO:0000256" key="1">
    <source>
        <dbReference type="ARBA" id="ARBA00023125"/>
    </source>
</evidence>
<evidence type="ECO:0000259" key="3">
    <source>
        <dbReference type="PROSITE" id="PS50943"/>
    </source>
</evidence>
<dbReference type="PANTHER" id="PTHR46558">
    <property type="entry name" value="TRACRIPTIONAL REGULATORY PROTEIN-RELATED-RELATED"/>
    <property type="match status" value="1"/>
</dbReference>
<accession>A0A0U0ZSS6</accession>
<dbReference type="PANTHER" id="PTHR46558:SF4">
    <property type="entry name" value="DNA-BIDING PHAGE PROTEIN"/>
    <property type="match status" value="1"/>
</dbReference>
<dbReference type="AlphaFoldDB" id="A0A0U0ZSS6"/>
<evidence type="ECO:0000256" key="2">
    <source>
        <dbReference type="SAM" id="MobiDB-lite"/>
    </source>
</evidence>
<evidence type="ECO:0000313" key="5">
    <source>
        <dbReference type="Proteomes" id="UP000045782"/>
    </source>
</evidence>
<sequence>MKKLGMQLKNARKQAGLTQQDVASKSGVTRQTVSYIESGQHRTDAVILAQVADALGFRLSLVAKKPLSHDVQAAYDLMAQLNQSPRP</sequence>
<dbReference type="PROSITE" id="PS50943">
    <property type="entry name" value="HTH_CROC1"/>
    <property type="match status" value="1"/>
</dbReference>
<dbReference type="SUPFAM" id="SSF47413">
    <property type="entry name" value="lambda repressor-like DNA-binding domains"/>
    <property type="match status" value="1"/>
</dbReference>
<proteinExistence type="predicted"/>
<feature type="region of interest" description="Disordered" evidence="2">
    <location>
        <begin position="1"/>
        <end position="23"/>
    </location>
</feature>
<dbReference type="CDD" id="cd00093">
    <property type="entry name" value="HTH_XRE"/>
    <property type="match status" value="1"/>
</dbReference>
<dbReference type="EMBL" id="CSWP01000009">
    <property type="protein sequence ID" value="CPV66201.1"/>
    <property type="molecule type" value="Genomic_DNA"/>
</dbReference>
<dbReference type="Pfam" id="PF01381">
    <property type="entry name" value="HTH_3"/>
    <property type="match status" value="1"/>
</dbReference>
<name>A0A0U0ZSS6_9MYCO</name>
<feature type="domain" description="HTH cro/C1-type" evidence="3">
    <location>
        <begin position="8"/>
        <end position="62"/>
    </location>
</feature>
<gene>
    <name evidence="4" type="ORF">ERS075579_03958</name>
</gene>
<protein>
    <submittedName>
        <fullName evidence="4">Helix-turn-helix domain-containing protein</fullName>
    </submittedName>
</protein>
<dbReference type="SMART" id="SM00530">
    <property type="entry name" value="HTH_XRE"/>
    <property type="match status" value="1"/>
</dbReference>
<dbReference type="InterPro" id="IPR010982">
    <property type="entry name" value="Lambda_DNA-bd_dom_sf"/>
</dbReference>